<reference evidence="3" key="1">
    <citation type="submission" date="2020-11" db="EMBL/GenBank/DDBJ databases">
        <authorList>
            <person name="Tran Van P."/>
        </authorList>
    </citation>
    <scope>NUCLEOTIDE SEQUENCE</scope>
</reference>
<sequence length="1379" mass="156475">MAQEKAPMMARKNLPMKAHQLTGLYAICGTIMAEPMFYFRGQRKMCRKFLQDVAAIKIRNPEKPWEELCDRTQRHYRLQAEKVFYSFRMSAMPGQHSTIGSVCSAGKQILLQVDSGTMVDTKQPTCQQIGSLPAQNAELIPALPHSADLMVMDSSSNLLSQNLLEGGLESESELSDDSFYDGTITVGQPTNTAYNADYEECEWLEAQHGNRPLHSAVTSPDYSLTHECPDVPFHIILRQWGLTVAAALSARDKEKLMDMLRKNNSHPMFQSLPKRWSTLVKRNKNHFTYTNYKMKQLNTKKDSQYCYIGIQKRLKQYYGMITGEPFREDSLLHTRKPHFKLIINVDGLEIGKSGSLRSVWPISMQVHSFNVDGYGEQMVKPRGHNPPLFVALYHASKQPECFVEFLSDLADELKLMHPKNICIGSPDFTCESLFVCDSPARIDCKQVLGLSSSYPCEKCHTKADKKFGAFMSIWKFSDLHLRTDSEFSTDKKHLKTRHEHSLQAHPLVLKALAQRVEFFRNLAPSEFKSSAILPLMSILNYKAAAMRHFVMYLAIPVFHGLVPPDIFQLLKVFVLSLYILGGASSEPVSPANLRKAQNLIENFVSTATHCHFSKSVPPTMHMFLHLTEDLAKQHCHMDRIGAWPFENAMKRIIRDKHSHRNVIQQIIRREDERLQHMLPMVNNFILSQTPLSERSMEDIPANKCYLVKNKCLKLPILMFPTSLGGFQLKANVKDAFCLMSAEKSKEKFLIVQVSGIEEEKTRGTEGASTKHSRTASLGLKSYLSTCETKLLWPLKVPLWKFDASGNSEILYLRGEDFLESPKCSRSMVLQNFANFPLPTSAFTEYSHSKSSLTFREFGPDYDSAIKWMYSLVDADLRMELPSSDGEVFGRGSIRKRSVPLPLTEQLQDEKKRKIYKKRMTQIKDVTTAKIAKEGNSSHHVERYIRKVASGSQALGPVALKNAKVRDTLKSVEDMKERLPPPVQLQQWHDDDDSQDTSSEASRAEDDHSISSNDDCGKNAQRFNCVQNKPHTHTEMEQPQFAKLQANVEKLQADIEELQTNNKELQSRNEKLEDKVEELQVNFKELQEAFQAYRETPKVPINNVNQCAMHDSASSMEPVLTNAEEFGFPLSEITDVEELERKLKNDRRVQKALFEYYFKHFYQEDEKTAIQSAVDAVFTLQFLRFKCLMVPRATPCDAGQTPVFLAKLNHLLINPLTRLLAGIIALKQNNEEGCAEFSCAENFLKMAENYLYSGSNNATLRALTMHIIGRTQDRAVDLVTRKMKANQPVERRVRLTNVYPLKDRPIQQQKKGCRKSKPLGHDVGEGNIAGGCNEPEAVVEEGNIAEGCNEPEAVAEEGNIAEGCMQQEAFGEGHAYDECI</sequence>
<proteinExistence type="predicted"/>
<dbReference type="OrthoDB" id="7700589at2759"/>
<evidence type="ECO:0000313" key="4">
    <source>
        <dbReference type="Proteomes" id="UP000678499"/>
    </source>
</evidence>
<dbReference type="EMBL" id="OA887703">
    <property type="protein sequence ID" value="CAD7283579.1"/>
    <property type="molecule type" value="Genomic_DNA"/>
</dbReference>
<evidence type="ECO:0000256" key="1">
    <source>
        <dbReference type="SAM" id="Coils"/>
    </source>
</evidence>
<gene>
    <name evidence="3" type="ORF">NMOB1V02_LOCUS11192</name>
</gene>
<evidence type="ECO:0000256" key="2">
    <source>
        <dbReference type="SAM" id="MobiDB-lite"/>
    </source>
</evidence>
<dbReference type="Gene3D" id="6.10.250.370">
    <property type="match status" value="1"/>
</dbReference>
<dbReference type="EMBL" id="CAJPEX010005666">
    <property type="protein sequence ID" value="CAG0923731.1"/>
    <property type="molecule type" value="Genomic_DNA"/>
</dbReference>
<feature type="non-terminal residue" evidence="3">
    <location>
        <position position="1379"/>
    </location>
</feature>
<keyword evidence="1" id="KW-0175">Coiled coil</keyword>
<feature type="coiled-coil region" evidence="1">
    <location>
        <begin position="1040"/>
        <end position="1095"/>
    </location>
</feature>
<accession>A0A7R9C0V5</accession>
<protein>
    <submittedName>
        <fullName evidence="3">Uncharacterized protein</fullName>
    </submittedName>
</protein>
<name>A0A7R9C0V5_9CRUS</name>
<dbReference type="Proteomes" id="UP000678499">
    <property type="component" value="Unassembled WGS sequence"/>
</dbReference>
<keyword evidence="4" id="KW-1185">Reference proteome</keyword>
<evidence type="ECO:0000313" key="3">
    <source>
        <dbReference type="EMBL" id="CAD7283579.1"/>
    </source>
</evidence>
<feature type="region of interest" description="Disordered" evidence="2">
    <location>
        <begin position="972"/>
        <end position="1020"/>
    </location>
</feature>
<organism evidence="3">
    <name type="scientific">Notodromas monacha</name>
    <dbReference type="NCBI Taxonomy" id="399045"/>
    <lineage>
        <taxon>Eukaryota</taxon>
        <taxon>Metazoa</taxon>
        <taxon>Ecdysozoa</taxon>
        <taxon>Arthropoda</taxon>
        <taxon>Crustacea</taxon>
        <taxon>Oligostraca</taxon>
        <taxon>Ostracoda</taxon>
        <taxon>Podocopa</taxon>
        <taxon>Podocopida</taxon>
        <taxon>Cypridocopina</taxon>
        <taxon>Cypridoidea</taxon>
        <taxon>Cyprididae</taxon>
        <taxon>Notodromas</taxon>
    </lineage>
</organism>